<evidence type="ECO:0000313" key="2">
    <source>
        <dbReference type="EMBL" id="KWX02554.1"/>
    </source>
</evidence>
<protein>
    <submittedName>
        <fullName evidence="2">Putative integral membrane protein</fullName>
    </submittedName>
</protein>
<accession>A0A132MXL3</accession>
<feature type="transmembrane region" description="Helical" evidence="1">
    <location>
        <begin position="37"/>
        <end position="54"/>
    </location>
</feature>
<keyword evidence="1" id="KW-0812">Transmembrane</keyword>
<reference evidence="3" key="1">
    <citation type="submission" date="2015-04" db="EMBL/GenBank/DDBJ databases">
        <title>Physiological reanalysis, assessment of diazotrophy, and genome sequences of multiple isolates of Streptomyces thermoautotrophicus.</title>
        <authorList>
            <person name="MacKellar D.C."/>
            <person name="Lieber L."/>
            <person name="Norman J."/>
            <person name="Bolger A."/>
            <person name="Tobin C."/>
            <person name="Murray J.W."/>
            <person name="Chang R."/>
            <person name="Ford T."/>
            <person name="Nguyen P.Q."/>
            <person name="Woodward J."/>
            <person name="Permingeat H."/>
            <person name="Joshi N.S."/>
            <person name="Silver P.A."/>
            <person name="Usadel B."/>
            <person name="Rutherford A.W."/>
            <person name="Friesen M."/>
            <person name="Prell J."/>
        </authorList>
    </citation>
    <scope>NUCLEOTIDE SEQUENCE [LARGE SCALE GENOMIC DNA]</scope>
    <source>
        <strain evidence="3">H1</strain>
    </source>
</reference>
<proteinExistence type="predicted"/>
<keyword evidence="1" id="KW-0472">Membrane</keyword>
<dbReference type="EMBL" id="LAXD01000001">
    <property type="protein sequence ID" value="KWX02554.1"/>
    <property type="molecule type" value="Genomic_DNA"/>
</dbReference>
<evidence type="ECO:0000313" key="3">
    <source>
        <dbReference type="Proteomes" id="UP000070188"/>
    </source>
</evidence>
<evidence type="ECO:0000256" key="1">
    <source>
        <dbReference type="SAM" id="Phobius"/>
    </source>
</evidence>
<organism evidence="2 3">
    <name type="scientific">Carbonactinospora thermoautotrophica</name>
    <dbReference type="NCBI Taxonomy" id="1469144"/>
    <lineage>
        <taxon>Bacteria</taxon>
        <taxon>Bacillati</taxon>
        <taxon>Actinomycetota</taxon>
        <taxon>Actinomycetes</taxon>
        <taxon>Kitasatosporales</taxon>
        <taxon>Carbonactinosporaceae</taxon>
        <taxon>Carbonactinospora</taxon>
    </lineage>
</organism>
<feature type="transmembrane region" description="Helical" evidence="1">
    <location>
        <begin position="6"/>
        <end position="25"/>
    </location>
</feature>
<name>A0A132MXL3_9ACTN</name>
<keyword evidence="3" id="KW-1185">Reference proteome</keyword>
<feature type="transmembrane region" description="Helical" evidence="1">
    <location>
        <begin position="66"/>
        <end position="83"/>
    </location>
</feature>
<dbReference type="RefSeq" id="WP_066892048.1">
    <property type="nucleotide sequence ID" value="NZ_LAXD01000001.1"/>
</dbReference>
<dbReference type="PATRIC" id="fig|1469144.10.peg.3859"/>
<feature type="transmembrane region" description="Helical" evidence="1">
    <location>
        <begin position="95"/>
        <end position="113"/>
    </location>
</feature>
<dbReference type="STRING" id="1469144.LI90_3597"/>
<dbReference type="OrthoDB" id="3830423at2"/>
<dbReference type="Proteomes" id="UP000070188">
    <property type="component" value="Unassembled WGS sequence"/>
</dbReference>
<gene>
    <name evidence="2" type="ORF">LI90_3597</name>
</gene>
<keyword evidence="1" id="KW-1133">Transmembrane helix</keyword>
<comment type="caution">
    <text evidence="2">The sequence shown here is derived from an EMBL/GenBank/DDBJ whole genome shotgun (WGS) entry which is preliminary data.</text>
</comment>
<sequence>MEFLRLLLVFLHFIGFAALLAGFLGQMTAAEKRIVPAMIHGGLTQLVTGLALVGVDEALDKDVNNAKVGVKLAVLVVILLLAWANRAKPAVGKGVFFAIGGLTVLNVAIAVFWV</sequence>
<dbReference type="AlphaFoldDB" id="A0A132MXL3"/>